<keyword evidence="2 6" id="KW-0732">Signal</keyword>
<keyword evidence="9" id="KW-1185">Reference proteome</keyword>
<evidence type="ECO:0000313" key="8">
    <source>
        <dbReference type="EMBL" id="VTZ49730.1"/>
    </source>
</evidence>
<sequence length="240" mass="25018">MFKRLLLTTVAAATAGSALAADLPYGQGPSDYAPAVPVFTWSGLYLGGQIGYAWGTSALSAWGPGYSISGVKYNPNGVLGGAHVGYNLQFNQVVLGVEGDVDGTGISRSYGFGPVTYGTQIPVEGTIRGRLGFALDHALFYVAGGAAFASVTNNYQSFLGYNSIGKSVAGWTIGGGVEYALTNNWSVRAEYRYMDLGSSTDYTFVTGPGAGVNHALTTNDVRVGFSYKFDGLLPPSGIAR</sequence>
<feature type="chain" id="PRO_5032930992" evidence="6">
    <location>
        <begin position="21"/>
        <end position="240"/>
    </location>
</feature>
<evidence type="ECO:0000256" key="1">
    <source>
        <dbReference type="ARBA" id="ARBA00004442"/>
    </source>
</evidence>
<protein>
    <submittedName>
        <fullName evidence="8">Autotransporter outer membrane beta-barrel domain-containing protein</fullName>
    </submittedName>
</protein>
<dbReference type="EMBL" id="CABFMQ020000075">
    <property type="protein sequence ID" value="VTZ49730.1"/>
    <property type="molecule type" value="Genomic_DNA"/>
</dbReference>
<dbReference type="PANTHER" id="PTHR34001">
    <property type="entry name" value="BLL7405 PROTEIN"/>
    <property type="match status" value="1"/>
</dbReference>
<reference evidence="8 9" key="1">
    <citation type="submission" date="2019-05" db="EMBL/GenBank/DDBJ databases">
        <authorList>
            <person name="Farhan Ul Haque M."/>
        </authorList>
    </citation>
    <scope>NUCLEOTIDE SEQUENCE [LARGE SCALE GENOMIC DNA]</scope>
    <source>
        <strain evidence="8">2</strain>
    </source>
</reference>
<dbReference type="SUPFAM" id="SSF56925">
    <property type="entry name" value="OMPA-like"/>
    <property type="match status" value="1"/>
</dbReference>
<dbReference type="InterPro" id="IPR011250">
    <property type="entry name" value="OMP/PagP_B-barrel"/>
</dbReference>
<dbReference type="Proteomes" id="UP000485880">
    <property type="component" value="Unassembled WGS sequence"/>
</dbReference>
<keyword evidence="4" id="KW-0998">Cell outer membrane</keyword>
<evidence type="ECO:0000256" key="2">
    <source>
        <dbReference type="ARBA" id="ARBA00022729"/>
    </source>
</evidence>
<name>A0A8B6M5Y7_METTU</name>
<dbReference type="PANTHER" id="PTHR34001:SF3">
    <property type="entry name" value="BLL7405 PROTEIN"/>
    <property type="match status" value="1"/>
</dbReference>
<keyword evidence="3" id="KW-0472">Membrane</keyword>
<evidence type="ECO:0000313" key="9">
    <source>
        <dbReference type="Proteomes" id="UP000485880"/>
    </source>
</evidence>
<comment type="subcellular location">
    <subcellularLocation>
        <location evidence="1">Cell outer membrane</location>
    </subcellularLocation>
</comment>
<evidence type="ECO:0000256" key="5">
    <source>
        <dbReference type="ARBA" id="ARBA00038306"/>
    </source>
</evidence>
<dbReference type="InterPro" id="IPR051692">
    <property type="entry name" value="OMP-like"/>
</dbReference>
<feature type="domain" description="Outer membrane protein beta-barrel" evidence="7">
    <location>
        <begin position="38"/>
        <end position="229"/>
    </location>
</feature>
<dbReference type="InterPro" id="IPR027385">
    <property type="entry name" value="Beta-barrel_OMP"/>
</dbReference>
<dbReference type="Pfam" id="PF13505">
    <property type="entry name" value="OMP_b-brl"/>
    <property type="match status" value="1"/>
</dbReference>
<dbReference type="RefSeq" id="WP_174511984.1">
    <property type="nucleotide sequence ID" value="NZ_CABFMQ020000075.1"/>
</dbReference>
<gene>
    <name evidence="8" type="ORF">MPC4_190043</name>
</gene>
<organism evidence="8 9">
    <name type="scientific">Methylocella tundrae</name>
    <dbReference type="NCBI Taxonomy" id="227605"/>
    <lineage>
        <taxon>Bacteria</taxon>
        <taxon>Pseudomonadati</taxon>
        <taxon>Pseudomonadota</taxon>
        <taxon>Alphaproteobacteria</taxon>
        <taxon>Hyphomicrobiales</taxon>
        <taxon>Beijerinckiaceae</taxon>
        <taxon>Methylocella</taxon>
    </lineage>
</organism>
<feature type="signal peptide" evidence="6">
    <location>
        <begin position="1"/>
        <end position="20"/>
    </location>
</feature>
<proteinExistence type="inferred from homology"/>
<evidence type="ECO:0000259" key="7">
    <source>
        <dbReference type="Pfam" id="PF13505"/>
    </source>
</evidence>
<evidence type="ECO:0000256" key="6">
    <source>
        <dbReference type="SAM" id="SignalP"/>
    </source>
</evidence>
<evidence type="ECO:0000256" key="4">
    <source>
        <dbReference type="ARBA" id="ARBA00023237"/>
    </source>
</evidence>
<dbReference type="AlphaFoldDB" id="A0A8B6M5Y7"/>
<comment type="caution">
    <text evidence="8">The sequence shown here is derived from an EMBL/GenBank/DDBJ whole genome shotgun (WGS) entry which is preliminary data.</text>
</comment>
<evidence type="ECO:0000256" key="3">
    <source>
        <dbReference type="ARBA" id="ARBA00023136"/>
    </source>
</evidence>
<accession>A0A8B6M5Y7</accession>
<dbReference type="Gene3D" id="2.40.160.20">
    <property type="match status" value="1"/>
</dbReference>
<dbReference type="GO" id="GO:0009279">
    <property type="term" value="C:cell outer membrane"/>
    <property type="evidence" value="ECO:0007669"/>
    <property type="project" value="UniProtKB-SubCell"/>
</dbReference>
<comment type="similarity">
    <text evidence="5">Belongs to the Omp25/RopB family.</text>
</comment>